<evidence type="ECO:0000313" key="5">
    <source>
        <dbReference type="Proteomes" id="UP001056855"/>
    </source>
</evidence>
<feature type="transmembrane region" description="Helical" evidence="1">
    <location>
        <begin position="33"/>
        <end position="50"/>
    </location>
</feature>
<dbReference type="RefSeq" id="WP_254160151.1">
    <property type="nucleotide sequence ID" value="NZ_CP100355.1"/>
</dbReference>
<dbReference type="Pfam" id="PF01345">
    <property type="entry name" value="DUF11"/>
    <property type="match status" value="1"/>
</dbReference>
<feature type="domain" description="DUF58" evidence="3">
    <location>
        <begin position="418"/>
        <end position="598"/>
    </location>
</feature>
<name>A0A9E7NBJ5_9EURY</name>
<keyword evidence="1" id="KW-0812">Transmembrane</keyword>
<feature type="domain" description="DUF11" evidence="2">
    <location>
        <begin position="272"/>
        <end position="328"/>
    </location>
</feature>
<feature type="transmembrane region" description="Helical" evidence="1">
    <location>
        <begin position="226"/>
        <end position="244"/>
    </location>
</feature>
<dbReference type="InterPro" id="IPR001434">
    <property type="entry name" value="OmcB-like_DUF11"/>
</dbReference>
<evidence type="ECO:0000313" key="4">
    <source>
        <dbReference type="EMBL" id="UTF55277.1"/>
    </source>
</evidence>
<dbReference type="KEGG" id="sawl:NGM29_08525"/>
<dbReference type="PANTHER" id="PTHR33608">
    <property type="entry name" value="BLL2464 PROTEIN"/>
    <property type="match status" value="1"/>
</dbReference>
<proteinExistence type="predicted"/>
<sequence length="655" mass="71191">MTRRLPLVVGVFAFLAGVFVLVGATSFNAGQSLIGLIGVLAILVAVSGFSRRRTERDLTTTTDPEHRTTVPVPGRTLSSAIAQFRTDSYGFISGSRRIVDGLREAAMAVLTRFDGLSTEDARDRIESGTWTADERVAAFLSPELDPPETSLRNRVVAALDRETTFRQNVQRTAASIAAIGYGGLGDQVLPDSIPQYDPEELEDVTPRTTQDSFTGRVERSIRETGYWTGVGGLALFAVGVGAVVQSPGTVLAGVVGVGYAGFAHLRDAPDPDLTLERTLSDDHPDPGEEVTVTVTITNDSDGFVPDLRFVDGIPAGLALESGSARLGTSLRPHDSVTLEYTVTARRGRHGFDPALALTRDLSRSSERESYLTTETETAIVAEPTLQPLTTAVPLRPAAAAFSGQLTTADSGEGMQFHSVREYRRNDPLNRIDWNRHARSGELATLEFHEERAARVLVLIDARKTSYLAHQPDAAHAIDRSVEAAGRIAASLLDAGDTVGLAALGPVNREANRRLNLRETCWIAPSSGQHHRIRLSEALASHEQFSTEPPHEETQWRPQLRMIRRRLAAETQIVFLSPLCDAAAARIVRRLDARGHALTVISPNPTAERTTSQQLARVARRIRRFDLQRAGVPVIDWEPSETIDEAVARANAGGRR</sequence>
<dbReference type="AlphaFoldDB" id="A0A9E7NBJ5"/>
<dbReference type="Pfam" id="PF23933">
    <property type="entry name" value="DUF7269"/>
    <property type="match status" value="1"/>
</dbReference>
<dbReference type="InterPro" id="IPR013783">
    <property type="entry name" value="Ig-like_fold"/>
</dbReference>
<dbReference type="InterPro" id="IPR002881">
    <property type="entry name" value="DUF58"/>
</dbReference>
<keyword evidence="5" id="KW-1185">Reference proteome</keyword>
<dbReference type="PANTHER" id="PTHR33608:SF6">
    <property type="entry name" value="BLL2464 PROTEIN"/>
    <property type="match status" value="1"/>
</dbReference>
<accession>A0A9E7NBJ5</accession>
<dbReference type="GeneID" id="73290085"/>
<dbReference type="Proteomes" id="UP001056855">
    <property type="component" value="Chromosome"/>
</dbReference>
<evidence type="ECO:0000259" key="3">
    <source>
        <dbReference type="Pfam" id="PF01882"/>
    </source>
</evidence>
<dbReference type="Gene3D" id="2.60.40.10">
    <property type="entry name" value="Immunoglobulins"/>
    <property type="match status" value="1"/>
</dbReference>
<evidence type="ECO:0000256" key="1">
    <source>
        <dbReference type="SAM" id="Phobius"/>
    </source>
</evidence>
<protein>
    <submittedName>
        <fullName evidence="4">DUF58 domain-containing protein</fullName>
    </submittedName>
</protein>
<dbReference type="InterPro" id="IPR055693">
    <property type="entry name" value="DUF7269"/>
</dbReference>
<dbReference type="Pfam" id="PF01882">
    <property type="entry name" value="DUF58"/>
    <property type="match status" value="1"/>
</dbReference>
<dbReference type="EMBL" id="CP100355">
    <property type="protein sequence ID" value="UTF55277.1"/>
    <property type="molecule type" value="Genomic_DNA"/>
</dbReference>
<dbReference type="InterPro" id="IPR047589">
    <property type="entry name" value="DUF11_rpt"/>
</dbReference>
<keyword evidence="1" id="KW-0472">Membrane</keyword>
<gene>
    <name evidence="4" type="ORF">NGM29_08525</name>
</gene>
<evidence type="ECO:0000259" key="2">
    <source>
        <dbReference type="Pfam" id="PF01345"/>
    </source>
</evidence>
<reference evidence="4" key="1">
    <citation type="submission" date="2022-06" db="EMBL/GenBank/DDBJ databases">
        <title>Diverse halophilic archaea isolated from saline environments.</title>
        <authorList>
            <person name="Cui H.-L."/>
        </authorList>
    </citation>
    <scope>NUCLEOTIDE SEQUENCE</scope>
    <source>
        <strain evidence="4">WLHS1</strain>
    </source>
</reference>
<feature type="transmembrane region" description="Helical" evidence="1">
    <location>
        <begin position="7"/>
        <end position="27"/>
    </location>
</feature>
<organism evidence="4 5">
    <name type="scientific">Natronosalvus rutilus</name>
    <dbReference type="NCBI Taxonomy" id="2953753"/>
    <lineage>
        <taxon>Archaea</taxon>
        <taxon>Methanobacteriati</taxon>
        <taxon>Methanobacteriota</taxon>
        <taxon>Stenosarchaea group</taxon>
        <taxon>Halobacteria</taxon>
        <taxon>Halobacteriales</taxon>
        <taxon>Natrialbaceae</taxon>
        <taxon>Natronosalvus</taxon>
    </lineage>
</organism>
<keyword evidence="1" id="KW-1133">Transmembrane helix</keyword>
<dbReference type="NCBIfam" id="TIGR01451">
    <property type="entry name" value="B_ant_repeat"/>
    <property type="match status" value="1"/>
</dbReference>